<evidence type="ECO:0000313" key="1">
    <source>
        <dbReference type="EMBL" id="VDM38301.1"/>
    </source>
</evidence>
<dbReference type="WBParaSite" id="TCNE_0000698001-mRNA-1">
    <property type="protein sequence ID" value="TCNE_0000698001-mRNA-1"/>
    <property type="gene ID" value="TCNE_0000698001"/>
</dbReference>
<protein>
    <submittedName>
        <fullName evidence="1 3">Uncharacterized protein</fullName>
    </submittedName>
</protein>
<reference evidence="1 2" key="2">
    <citation type="submission" date="2018-11" db="EMBL/GenBank/DDBJ databases">
        <authorList>
            <consortium name="Pathogen Informatics"/>
        </authorList>
    </citation>
    <scope>NUCLEOTIDE SEQUENCE [LARGE SCALE GENOMIC DNA]</scope>
</reference>
<evidence type="ECO:0000313" key="2">
    <source>
        <dbReference type="Proteomes" id="UP000050794"/>
    </source>
</evidence>
<dbReference type="Proteomes" id="UP000050794">
    <property type="component" value="Unassembled WGS sequence"/>
</dbReference>
<keyword evidence="2" id="KW-1185">Reference proteome</keyword>
<gene>
    <name evidence="1" type="ORF">TCNE_LOCUS6980</name>
</gene>
<dbReference type="EMBL" id="UYWY01019591">
    <property type="protein sequence ID" value="VDM38301.1"/>
    <property type="molecule type" value="Genomic_DNA"/>
</dbReference>
<dbReference type="AlphaFoldDB" id="A0A183UER0"/>
<accession>A0A183UER0</accession>
<organism evidence="2 3">
    <name type="scientific">Toxocara canis</name>
    <name type="common">Canine roundworm</name>
    <dbReference type="NCBI Taxonomy" id="6265"/>
    <lineage>
        <taxon>Eukaryota</taxon>
        <taxon>Metazoa</taxon>
        <taxon>Ecdysozoa</taxon>
        <taxon>Nematoda</taxon>
        <taxon>Chromadorea</taxon>
        <taxon>Rhabditida</taxon>
        <taxon>Spirurina</taxon>
        <taxon>Ascaridomorpha</taxon>
        <taxon>Ascaridoidea</taxon>
        <taxon>Toxocaridae</taxon>
        <taxon>Toxocara</taxon>
    </lineage>
</organism>
<evidence type="ECO:0000313" key="3">
    <source>
        <dbReference type="WBParaSite" id="TCNE_0000698001-mRNA-1"/>
    </source>
</evidence>
<name>A0A183UER0_TOXCA</name>
<sequence>MVPSPKTVPRFLTPRGLVSLSRNWSLPKSFRGIPARH</sequence>
<reference evidence="3" key="1">
    <citation type="submission" date="2016-06" db="UniProtKB">
        <authorList>
            <consortium name="WormBaseParasite"/>
        </authorList>
    </citation>
    <scope>IDENTIFICATION</scope>
</reference>
<proteinExistence type="predicted"/>